<name>A0A2P2R5A8_RHIMU</name>
<proteinExistence type="predicted"/>
<sequence>MDALNTIKITRPLNETI</sequence>
<accession>A0A2P2R5A8</accession>
<reference evidence="1" key="1">
    <citation type="submission" date="2018-02" db="EMBL/GenBank/DDBJ databases">
        <title>Rhizophora mucronata_Transcriptome.</title>
        <authorList>
            <person name="Meera S.P."/>
            <person name="Sreeshan A."/>
            <person name="Augustine A."/>
        </authorList>
    </citation>
    <scope>NUCLEOTIDE SEQUENCE</scope>
    <source>
        <tissue evidence="1">Leaf</tissue>
    </source>
</reference>
<organism evidence="1">
    <name type="scientific">Rhizophora mucronata</name>
    <name type="common">Asiatic mangrove</name>
    <dbReference type="NCBI Taxonomy" id="61149"/>
    <lineage>
        <taxon>Eukaryota</taxon>
        <taxon>Viridiplantae</taxon>
        <taxon>Streptophyta</taxon>
        <taxon>Embryophyta</taxon>
        <taxon>Tracheophyta</taxon>
        <taxon>Spermatophyta</taxon>
        <taxon>Magnoliopsida</taxon>
        <taxon>eudicotyledons</taxon>
        <taxon>Gunneridae</taxon>
        <taxon>Pentapetalae</taxon>
        <taxon>rosids</taxon>
        <taxon>fabids</taxon>
        <taxon>Malpighiales</taxon>
        <taxon>Rhizophoraceae</taxon>
        <taxon>Rhizophora</taxon>
    </lineage>
</organism>
<dbReference type="EMBL" id="GGEC01093931">
    <property type="protein sequence ID" value="MBX74415.1"/>
    <property type="molecule type" value="Transcribed_RNA"/>
</dbReference>
<protein>
    <submittedName>
        <fullName evidence="1">Uncharacterized protein</fullName>
    </submittedName>
</protein>
<evidence type="ECO:0000313" key="1">
    <source>
        <dbReference type="EMBL" id="MBX74415.1"/>
    </source>
</evidence>
<dbReference type="AlphaFoldDB" id="A0A2P2R5A8"/>